<reference evidence="5 6" key="1">
    <citation type="submission" date="2020-04" db="EMBL/GenBank/DDBJ databases">
        <title>Flammeovirga sp. SR4, a novel species isolated from seawater.</title>
        <authorList>
            <person name="Wang X."/>
        </authorList>
    </citation>
    <scope>NUCLEOTIDE SEQUENCE [LARGE SCALE GENOMIC DNA]</scope>
    <source>
        <strain evidence="5 6">SR4</strain>
    </source>
</reference>
<dbReference type="Proteomes" id="UP000585050">
    <property type="component" value="Unassembled WGS sequence"/>
</dbReference>
<dbReference type="Gene3D" id="1.10.10.60">
    <property type="entry name" value="Homeodomain-like"/>
    <property type="match status" value="1"/>
</dbReference>
<dbReference type="EMBL" id="JABAIL010000002">
    <property type="protein sequence ID" value="NLR91175.1"/>
    <property type="molecule type" value="Genomic_DNA"/>
</dbReference>
<dbReference type="SUPFAM" id="SSF51215">
    <property type="entry name" value="Regulatory protein AraC"/>
    <property type="match status" value="1"/>
</dbReference>
<comment type="caution">
    <text evidence="5">The sequence shown here is derived from an EMBL/GenBank/DDBJ whole genome shotgun (WGS) entry which is preliminary data.</text>
</comment>
<gene>
    <name evidence="5" type="ORF">HGP29_08150</name>
</gene>
<protein>
    <submittedName>
        <fullName evidence="5">AraC family transcriptional regulator</fullName>
    </submittedName>
</protein>
<keyword evidence="3" id="KW-0804">Transcription</keyword>
<evidence type="ECO:0000313" key="5">
    <source>
        <dbReference type="EMBL" id="NLR91175.1"/>
    </source>
</evidence>
<dbReference type="InterPro" id="IPR009057">
    <property type="entry name" value="Homeodomain-like_sf"/>
</dbReference>
<evidence type="ECO:0000256" key="1">
    <source>
        <dbReference type="ARBA" id="ARBA00023015"/>
    </source>
</evidence>
<sequence>MKAVKTYASVNKNDHKSHFGISKMEEIYEKRNGKVDDPHRHDFFTFIFTIKAKGQHNIDFTSYPLESHQIYFISPGQVHQIIEEEKSEGFALVFTSDFLMLNNISVSFIQDLNLFNDFSETPPLYPTEERFQQIQSYLEDIYSIYHSDLQFKEEAIGSLLKLILILCYNTCDLPSEEIQNTNHVVREFKALINTHYEEWHHTSTYAEVLHISPDHLNKVVKSQSGKSAKEHIQSRIIIAAKRLLYFSNLSNKEIGHQLGYSEPANFSAFFKKCVGVSPSQFKKNI</sequence>
<accession>A0A7X8XVL3</accession>
<evidence type="ECO:0000256" key="2">
    <source>
        <dbReference type="ARBA" id="ARBA00023125"/>
    </source>
</evidence>
<dbReference type="AlphaFoldDB" id="A0A7X8XVL3"/>
<organism evidence="5 6">
    <name type="scientific">Flammeovirga agarivorans</name>
    <dbReference type="NCBI Taxonomy" id="2726742"/>
    <lineage>
        <taxon>Bacteria</taxon>
        <taxon>Pseudomonadati</taxon>
        <taxon>Bacteroidota</taxon>
        <taxon>Cytophagia</taxon>
        <taxon>Cytophagales</taxon>
        <taxon>Flammeovirgaceae</taxon>
        <taxon>Flammeovirga</taxon>
    </lineage>
</organism>
<dbReference type="InterPro" id="IPR018060">
    <property type="entry name" value="HTH_AraC"/>
</dbReference>
<dbReference type="SMART" id="SM00342">
    <property type="entry name" value="HTH_ARAC"/>
    <property type="match status" value="1"/>
</dbReference>
<evidence type="ECO:0000259" key="4">
    <source>
        <dbReference type="PROSITE" id="PS01124"/>
    </source>
</evidence>
<dbReference type="Gene3D" id="2.60.120.10">
    <property type="entry name" value="Jelly Rolls"/>
    <property type="match status" value="1"/>
</dbReference>
<dbReference type="Pfam" id="PF12833">
    <property type="entry name" value="HTH_18"/>
    <property type="match status" value="1"/>
</dbReference>
<dbReference type="GO" id="GO:0043565">
    <property type="term" value="F:sequence-specific DNA binding"/>
    <property type="evidence" value="ECO:0007669"/>
    <property type="project" value="InterPro"/>
</dbReference>
<proteinExistence type="predicted"/>
<dbReference type="GO" id="GO:0003700">
    <property type="term" value="F:DNA-binding transcription factor activity"/>
    <property type="evidence" value="ECO:0007669"/>
    <property type="project" value="InterPro"/>
</dbReference>
<keyword evidence="6" id="KW-1185">Reference proteome</keyword>
<feature type="domain" description="HTH araC/xylS-type" evidence="4">
    <location>
        <begin position="186"/>
        <end position="284"/>
    </location>
</feature>
<evidence type="ECO:0000256" key="3">
    <source>
        <dbReference type="ARBA" id="ARBA00023163"/>
    </source>
</evidence>
<dbReference type="SUPFAM" id="SSF46689">
    <property type="entry name" value="Homeodomain-like"/>
    <property type="match status" value="1"/>
</dbReference>
<dbReference type="InterPro" id="IPR003313">
    <property type="entry name" value="AraC-bd"/>
</dbReference>
<name>A0A7X8XVL3_9BACT</name>
<dbReference type="Pfam" id="PF02311">
    <property type="entry name" value="AraC_binding"/>
    <property type="match status" value="1"/>
</dbReference>
<dbReference type="InterPro" id="IPR014710">
    <property type="entry name" value="RmlC-like_jellyroll"/>
</dbReference>
<dbReference type="PROSITE" id="PS01124">
    <property type="entry name" value="HTH_ARAC_FAMILY_2"/>
    <property type="match status" value="1"/>
</dbReference>
<keyword evidence="2" id="KW-0238">DNA-binding</keyword>
<dbReference type="PANTHER" id="PTHR43280">
    <property type="entry name" value="ARAC-FAMILY TRANSCRIPTIONAL REGULATOR"/>
    <property type="match status" value="1"/>
</dbReference>
<keyword evidence="1" id="KW-0805">Transcription regulation</keyword>
<dbReference type="PANTHER" id="PTHR43280:SF32">
    <property type="entry name" value="TRANSCRIPTIONAL REGULATORY PROTEIN"/>
    <property type="match status" value="1"/>
</dbReference>
<dbReference type="InterPro" id="IPR037923">
    <property type="entry name" value="HTH-like"/>
</dbReference>
<evidence type="ECO:0000313" key="6">
    <source>
        <dbReference type="Proteomes" id="UP000585050"/>
    </source>
</evidence>
<dbReference type="RefSeq" id="WP_168881873.1">
    <property type="nucleotide sequence ID" value="NZ_JABAIL010000002.1"/>
</dbReference>